<keyword evidence="1 6" id="KW-0853">WD repeat</keyword>
<dbReference type="PANTHER" id="PTHR22847:SF637">
    <property type="entry name" value="WD REPEAT DOMAIN 5B"/>
    <property type="match status" value="1"/>
</dbReference>
<dbReference type="Pfam" id="PF00400">
    <property type="entry name" value="WD40"/>
    <property type="match status" value="1"/>
</dbReference>
<dbReference type="Gene3D" id="2.130.10.10">
    <property type="entry name" value="YVTN repeat-like/Quinoprotein amine dehydrogenase"/>
    <property type="match status" value="1"/>
</dbReference>
<dbReference type="InterPro" id="IPR036322">
    <property type="entry name" value="WD40_repeat_dom_sf"/>
</dbReference>
<sequence>LWDVATGDLQKTLTGHAGRINAVAFSSDGRQLASGSDDCIIKLWDNEKCLKASKYLGRTLGSRLKFRSWQKIKTSEPIQSMKFSAGNQCLSTNIGPVWLENIPPERKVTKFDSLSDLYIGNQWIYYGVTPFLRLPSDFQSECHDVQGDKLAIGFRNGQVWSFDIDRNNLQHTLGYPSV</sequence>
<evidence type="ECO:0000256" key="4">
    <source>
        <dbReference type="ARBA" id="ARBA00039789"/>
    </source>
</evidence>
<reference evidence="7" key="1">
    <citation type="submission" date="2019-04" db="EMBL/GenBank/DDBJ databases">
        <title>Friends and foes A comparative genomics study of 23 Aspergillus species from section Flavi.</title>
        <authorList>
            <consortium name="DOE Joint Genome Institute"/>
            <person name="Kjaerbolling I."/>
            <person name="Vesth T."/>
            <person name="Frisvad J.C."/>
            <person name="Nybo J.L."/>
            <person name="Theobald S."/>
            <person name="Kildgaard S."/>
            <person name="Isbrandt T."/>
            <person name="Kuo A."/>
            <person name="Sato A."/>
            <person name="Lyhne E.K."/>
            <person name="Kogle M.E."/>
            <person name="Wiebenga A."/>
            <person name="Kun R.S."/>
            <person name="Lubbers R.J."/>
            <person name="Makela M.R."/>
            <person name="Barry K."/>
            <person name="Chovatia M."/>
            <person name="Clum A."/>
            <person name="Daum C."/>
            <person name="Haridas S."/>
            <person name="He G."/>
            <person name="LaButti K."/>
            <person name="Lipzen A."/>
            <person name="Mondo S."/>
            <person name="Riley R."/>
            <person name="Salamov A."/>
            <person name="Simmons B.A."/>
            <person name="Magnuson J.K."/>
            <person name="Henrissat B."/>
            <person name="Mortensen U.H."/>
            <person name="Larsen T.O."/>
            <person name="Devries R.P."/>
            <person name="Grigoriev I.V."/>
            <person name="Machida M."/>
            <person name="Baker S.E."/>
            <person name="Andersen M.R."/>
        </authorList>
    </citation>
    <scope>NUCLEOTIDE SEQUENCE [LARGE SCALE GENOMIC DNA]</scope>
    <source>
        <strain evidence="7">CBS 121.62</strain>
    </source>
</reference>
<dbReference type="InterPro" id="IPR001680">
    <property type="entry name" value="WD40_rpt"/>
</dbReference>
<organism evidence="7">
    <name type="scientific">Aspergillus flavus</name>
    <dbReference type="NCBI Taxonomy" id="5059"/>
    <lineage>
        <taxon>Eukaryota</taxon>
        <taxon>Fungi</taxon>
        <taxon>Dikarya</taxon>
        <taxon>Ascomycota</taxon>
        <taxon>Pezizomycotina</taxon>
        <taxon>Eurotiomycetes</taxon>
        <taxon>Eurotiomycetidae</taxon>
        <taxon>Eurotiales</taxon>
        <taxon>Aspergillaceae</taxon>
        <taxon>Aspergillus</taxon>
        <taxon>Aspergillus subgen. Circumdati</taxon>
    </lineage>
</organism>
<dbReference type="GO" id="GO:1990234">
    <property type="term" value="C:transferase complex"/>
    <property type="evidence" value="ECO:0007669"/>
    <property type="project" value="UniProtKB-ARBA"/>
</dbReference>
<evidence type="ECO:0000256" key="1">
    <source>
        <dbReference type="ARBA" id="ARBA00022574"/>
    </source>
</evidence>
<dbReference type="PANTHER" id="PTHR22847">
    <property type="entry name" value="WD40 REPEAT PROTEIN"/>
    <property type="match status" value="1"/>
</dbReference>
<evidence type="ECO:0000256" key="2">
    <source>
        <dbReference type="ARBA" id="ARBA00022737"/>
    </source>
</evidence>
<evidence type="ECO:0000256" key="5">
    <source>
        <dbReference type="ARBA" id="ARBA00043913"/>
    </source>
</evidence>
<name>A0A5N6GFF3_ASPFL</name>
<dbReference type="SUPFAM" id="SSF50978">
    <property type="entry name" value="WD40 repeat-like"/>
    <property type="match status" value="1"/>
</dbReference>
<accession>A0A5N6GFF3</accession>
<dbReference type="AlphaFoldDB" id="A0A5N6GFF3"/>
<keyword evidence="2" id="KW-0677">Repeat</keyword>
<dbReference type="SMART" id="SM00320">
    <property type="entry name" value="WD40"/>
    <property type="match status" value="1"/>
</dbReference>
<proteinExistence type="inferred from homology"/>
<dbReference type="PROSITE" id="PS50294">
    <property type="entry name" value="WD_REPEATS_REGION"/>
    <property type="match status" value="1"/>
</dbReference>
<dbReference type="EMBL" id="ML734856">
    <property type="protein sequence ID" value="KAB8239919.1"/>
    <property type="molecule type" value="Genomic_DNA"/>
</dbReference>
<feature type="repeat" description="WD" evidence="6">
    <location>
        <begin position="13"/>
        <end position="45"/>
    </location>
</feature>
<evidence type="ECO:0000256" key="3">
    <source>
        <dbReference type="ARBA" id="ARBA00038415"/>
    </source>
</evidence>
<comment type="function">
    <text evidence="5">Involved in mitochondrial fission. Acts as an adapter protein required to form mitochondrial fission complexes. Formation of these complexes is required to promote constriction and fission of the mitochondrial compartment at a late step in mitochondrial division.</text>
</comment>
<evidence type="ECO:0000313" key="7">
    <source>
        <dbReference type="EMBL" id="KAB8239919.1"/>
    </source>
</evidence>
<gene>
    <name evidence="7" type="ORF">BDV35DRAFT_399135</name>
</gene>
<dbReference type="PROSITE" id="PS50082">
    <property type="entry name" value="WD_REPEATS_2"/>
    <property type="match status" value="1"/>
</dbReference>
<dbReference type="Proteomes" id="UP000325434">
    <property type="component" value="Unassembled WGS sequence"/>
</dbReference>
<feature type="non-terminal residue" evidence="7">
    <location>
        <position position="1"/>
    </location>
</feature>
<dbReference type="InterPro" id="IPR015943">
    <property type="entry name" value="WD40/YVTN_repeat-like_dom_sf"/>
</dbReference>
<protein>
    <recommendedName>
        <fullName evidence="4">Mitochondrial division protein 1</fullName>
    </recommendedName>
</protein>
<evidence type="ECO:0000256" key="6">
    <source>
        <dbReference type="PROSITE-ProRule" id="PRU00221"/>
    </source>
</evidence>
<comment type="similarity">
    <text evidence="3">Belongs to the WD repeat MDV1/CAF4 family.</text>
</comment>